<keyword evidence="9" id="KW-1185">Reference proteome</keyword>
<dbReference type="GO" id="GO:0005737">
    <property type="term" value="C:cytoplasm"/>
    <property type="evidence" value="ECO:0007669"/>
    <property type="project" value="UniProtKB-SubCell"/>
</dbReference>
<evidence type="ECO:0000259" key="7">
    <source>
        <dbReference type="PROSITE" id="PS50988"/>
    </source>
</evidence>
<dbReference type="Gene3D" id="3.40.50.410">
    <property type="entry name" value="von Willebrand factor, type A domain"/>
    <property type="match status" value="1"/>
</dbReference>
<evidence type="ECO:0000313" key="9">
    <source>
        <dbReference type="Proteomes" id="UP000554342"/>
    </source>
</evidence>
<protein>
    <submittedName>
        <fullName evidence="8">60 kDa SS-A/Ro ribonucleoprotein</fullName>
    </submittedName>
</protein>
<keyword evidence="5" id="KW-0694">RNA-binding</keyword>
<dbReference type="PANTHER" id="PTHR14202">
    <property type="entry name" value="60 KDA RIBONUCLEOPROTEIN SSA/RO"/>
    <property type="match status" value="1"/>
</dbReference>
<dbReference type="Proteomes" id="UP000554342">
    <property type="component" value="Unassembled WGS sequence"/>
</dbReference>
<gene>
    <name evidence="8" type="ORF">FHR23_003341</name>
</gene>
<dbReference type="SUPFAM" id="SSF53300">
    <property type="entry name" value="vWA-like"/>
    <property type="match status" value="1"/>
</dbReference>
<dbReference type="SUPFAM" id="SSF140864">
    <property type="entry name" value="TROVE domain-like"/>
    <property type="match status" value="1"/>
</dbReference>
<evidence type="ECO:0000256" key="4">
    <source>
        <dbReference type="ARBA" id="ARBA00022723"/>
    </source>
</evidence>
<name>A0A840Z378_9SPHN</name>
<dbReference type="PROSITE" id="PS50988">
    <property type="entry name" value="TROVE"/>
    <property type="match status" value="1"/>
</dbReference>
<dbReference type="InterPro" id="IPR036465">
    <property type="entry name" value="vWFA_dom_sf"/>
</dbReference>
<dbReference type="InterPro" id="IPR040322">
    <property type="entry name" value="TROVE2"/>
</dbReference>
<dbReference type="PANTHER" id="PTHR14202:SF0">
    <property type="entry name" value="RNA-BINDING PROTEIN RO60"/>
    <property type="match status" value="1"/>
</dbReference>
<dbReference type="GO" id="GO:0003723">
    <property type="term" value="F:RNA binding"/>
    <property type="evidence" value="ECO:0007669"/>
    <property type="project" value="UniProtKB-KW"/>
</dbReference>
<dbReference type="GO" id="GO:0046872">
    <property type="term" value="F:metal ion binding"/>
    <property type="evidence" value="ECO:0007669"/>
    <property type="project" value="UniProtKB-KW"/>
</dbReference>
<dbReference type="RefSeq" id="WP_184006134.1">
    <property type="nucleotide sequence ID" value="NZ_BAABIF010000025.1"/>
</dbReference>
<proteinExistence type="inferred from homology"/>
<evidence type="ECO:0000256" key="1">
    <source>
        <dbReference type="ARBA" id="ARBA00004496"/>
    </source>
</evidence>
<organism evidence="8 9">
    <name type="scientific">Stakelama sediminis</name>
    <dbReference type="NCBI Taxonomy" id="463200"/>
    <lineage>
        <taxon>Bacteria</taxon>
        <taxon>Pseudomonadati</taxon>
        <taxon>Pseudomonadota</taxon>
        <taxon>Alphaproteobacteria</taxon>
        <taxon>Sphingomonadales</taxon>
        <taxon>Sphingomonadaceae</taxon>
        <taxon>Stakelama</taxon>
    </lineage>
</organism>
<reference evidence="8 9" key="1">
    <citation type="submission" date="2020-08" db="EMBL/GenBank/DDBJ databases">
        <title>Genomic Encyclopedia of Type Strains, Phase IV (KMG-IV): sequencing the most valuable type-strain genomes for metagenomic binning, comparative biology and taxonomic classification.</title>
        <authorList>
            <person name="Goeker M."/>
        </authorList>
    </citation>
    <scope>NUCLEOTIDE SEQUENCE [LARGE SCALE GENOMIC DNA]</scope>
    <source>
        <strain evidence="8 9">DSM 27203</strain>
    </source>
</reference>
<evidence type="ECO:0000256" key="2">
    <source>
        <dbReference type="ARBA" id="ARBA00007814"/>
    </source>
</evidence>
<comment type="similarity">
    <text evidence="2">Belongs to the Ro 60 kDa family.</text>
</comment>
<comment type="subcellular location">
    <subcellularLocation>
        <location evidence="1">Cytoplasm</location>
    </subcellularLocation>
</comment>
<dbReference type="Pfam" id="PF25045">
    <property type="entry name" value="vWA_Ro60"/>
    <property type="match status" value="1"/>
</dbReference>
<keyword evidence="6 8" id="KW-0687">Ribonucleoprotein</keyword>
<keyword evidence="3" id="KW-0963">Cytoplasm</keyword>
<sequence length="515" mass="54813">MANKALFASAIAKLLPAADIRNREGAPAYAYAPQGRLAQLAATGTLADSFYGAAEDHLADAIEAARAVDPLFVAKTAVYARQAGAMKDMPALLTAYLTVAEPDLAVRVFGRVIDTGRMLRSFVQIMRSGQVGRTSLGTRPKRLVKDWLEAASIRDLMAAATGKDPSLADIVRMVHPKPADAARRALYGWLIGKPYDVAALPTEIAAFEGWKQDRSRDLPPVPFEWLTSEPLSSEQWAALAGRMGWQALRMNLNTLARNGAFEVKGTAEAVAVRLADGQALSKVRPMPYQLQMALAAAGPGVPLKVQAALEDALEQSLGRVPVVAGRVVVCPDVSGSMAMPVTGYRKGASSKVRCIDVAALVAAAMLRTNREARVMPFECDVVKLRLDPKARVAVNAAALGKIGGGGTNVSAPLARLNAKKADVDLVVIVSDNQSWVDATQGGATATMREWDRLVRRNPGARLVCVDIAPYGSTQASGRPDILNVGGFSDAVFDTIASFARGETRDWVSIVEAMEV</sequence>
<evidence type="ECO:0000256" key="3">
    <source>
        <dbReference type="ARBA" id="ARBA00022490"/>
    </source>
</evidence>
<dbReference type="InterPro" id="IPR056800">
    <property type="entry name" value="vWA_Ro60"/>
</dbReference>
<dbReference type="GO" id="GO:1990904">
    <property type="term" value="C:ribonucleoprotein complex"/>
    <property type="evidence" value="ECO:0007669"/>
    <property type="project" value="UniProtKB-KW"/>
</dbReference>
<evidence type="ECO:0000313" key="8">
    <source>
        <dbReference type="EMBL" id="MBB5720375.1"/>
    </source>
</evidence>
<accession>A0A840Z378</accession>
<dbReference type="InterPro" id="IPR008858">
    <property type="entry name" value="TROVE_dom"/>
</dbReference>
<evidence type="ECO:0000256" key="5">
    <source>
        <dbReference type="ARBA" id="ARBA00022884"/>
    </source>
</evidence>
<keyword evidence="4" id="KW-0479">Metal-binding</keyword>
<dbReference type="AlphaFoldDB" id="A0A840Z378"/>
<dbReference type="EMBL" id="JACIJI010000017">
    <property type="protein sequence ID" value="MBB5720375.1"/>
    <property type="molecule type" value="Genomic_DNA"/>
</dbReference>
<dbReference type="InterPro" id="IPR037214">
    <property type="entry name" value="TROVE_dom_sf"/>
</dbReference>
<comment type="caution">
    <text evidence="8">The sequence shown here is derived from an EMBL/GenBank/DDBJ whole genome shotgun (WGS) entry which is preliminary data.</text>
</comment>
<feature type="domain" description="TROVE" evidence="7">
    <location>
        <begin position="20"/>
        <end position="325"/>
    </location>
</feature>
<evidence type="ECO:0000256" key="6">
    <source>
        <dbReference type="ARBA" id="ARBA00023274"/>
    </source>
</evidence>